<gene>
    <name evidence="2" type="ORF">ACFQBT_03685</name>
</gene>
<reference evidence="3" key="1">
    <citation type="journal article" date="2019" name="Int. J. Syst. Evol. Microbiol.">
        <title>The Global Catalogue of Microorganisms (GCM) 10K type strain sequencing project: providing services to taxonomists for standard genome sequencing and annotation.</title>
        <authorList>
            <consortium name="The Broad Institute Genomics Platform"/>
            <consortium name="The Broad Institute Genome Sequencing Center for Infectious Disease"/>
            <person name="Wu L."/>
            <person name="Ma J."/>
        </authorList>
    </citation>
    <scope>NUCLEOTIDE SEQUENCE [LARGE SCALE GENOMIC DNA]</scope>
    <source>
        <strain evidence="3">NBRC 106593</strain>
    </source>
</reference>
<dbReference type="EC" id="3.4.-.-" evidence="2"/>
<evidence type="ECO:0000259" key="1">
    <source>
        <dbReference type="Pfam" id="PF12697"/>
    </source>
</evidence>
<dbReference type="Gene3D" id="3.40.50.1820">
    <property type="entry name" value="alpha/beta hydrolase"/>
    <property type="match status" value="1"/>
</dbReference>
<dbReference type="InterPro" id="IPR029058">
    <property type="entry name" value="AB_hydrolase_fold"/>
</dbReference>
<dbReference type="Proteomes" id="UP001596356">
    <property type="component" value="Unassembled WGS sequence"/>
</dbReference>
<name>A0ABW2APY0_9MICO</name>
<sequence>MTTEDDVLTRLLANDEPTGRLSAYGPDPDQVWEEYGDPHHPLIVLVHGGYFRPSVDRTHLRPMAAALSAEGHRVALAEYRRLPGDPWASVRDLHDLDEAIGDGTWVGHSAGGALVMLHANTLGRRAVALAPVGDFAKSHAGGHGSHAVRDWIGGTPEERPKDWNALDPSGIGEWQRLIIVHGDGDESVPPYVNADLPAQWISGAHHFDLVDPASPYWPQVRAQIAAAIRG</sequence>
<keyword evidence="2" id="KW-0378">Hydrolase</keyword>
<protein>
    <submittedName>
        <fullName evidence="2">Alpha/beta hydrolase family protein</fullName>
        <ecNumber evidence="2">3.4.-.-</ecNumber>
    </submittedName>
</protein>
<dbReference type="EMBL" id="JBHSWJ010000002">
    <property type="protein sequence ID" value="MFC6712992.1"/>
    <property type="molecule type" value="Genomic_DNA"/>
</dbReference>
<evidence type="ECO:0000313" key="2">
    <source>
        <dbReference type="EMBL" id="MFC6712992.1"/>
    </source>
</evidence>
<keyword evidence="3" id="KW-1185">Reference proteome</keyword>
<feature type="domain" description="AB hydrolase-1" evidence="1">
    <location>
        <begin position="43"/>
        <end position="167"/>
    </location>
</feature>
<organism evidence="2 3">
    <name type="scientific">Branchiibius cervicis</name>
    <dbReference type="NCBI Taxonomy" id="908252"/>
    <lineage>
        <taxon>Bacteria</taxon>
        <taxon>Bacillati</taxon>
        <taxon>Actinomycetota</taxon>
        <taxon>Actinomycetes</taxon>
        <taxon>Micrococcales</taxon>
        <taxon>Dermacoccaceae</taxon>
        <taxon>Branchiibius</taxon>
    </lineage>
</organism>
<proteinExistence type="predicted"/>
<dbReference type="RefSeq" id="WP_377820468.1">
    <property type="nucleotide sequence ID" value="NZ_JBHSWJ010000002.1"/>
</dbReference>
<evidence type="ECO:0000313" key="3">
    <source>
        <dbReference type="Proteomes" id="UP001596356"/>
    </source>
</evidence>
<dbReference type="GO" id="GO:0016787">
    <property type="term" value="F:hydrolase activity"/>
    <property type="evidence" value="ECO:0007669"/>
    <property type="project" value="UniProtKB-KW"/>
</dbReference>
<dbReference type="InterPro" id="IPR000073">
    <property type="entry name" value="AB_hydrolase_1"/>
</dbReference>
<dbReference type="Pfam" id="PF12697">
    <property type="entry name" value="Abhydrolase_6"/>
    <property type="match status" value="1"/>
</dbReference>
<accession>A0ABW2APY0</accession>
<comment type="caution">
    <text evidence="2">The sequence shown here is derived from an EMBL/GenBank/DDBJ whole genome shotgun (WGS) entry which is preliminary data.</text>
</comment>
<dbReference type="SUPFAM" id="SSF53474">
    <property type="entry name" value="alpha/beta-Hydrolases"/>
    <property type="match status" value="1"/>
</dbReference>